<proteinExistence type="predicted"/>
<evidence type="ECO:0000313" key="3">
    <source>
        <dbReference type="Proteomes" id="UP000789405"/>
    </source>
</evidence>
<dbReference type="Proteomes" id="UP000789405">
    <property type="component" value="Unassembled WGS sequence"/>
</dbReference>
<keyword evidence="3" id="KW-1185">Reference proteome</keyword>
<organism evidence="2 3">
    <name type="scientific">Dentiscutata erythropus</name>
    <dbReference type="NCBI Taxonomy" id="1348616"/>
    <lineage>
        <taxon>Eukaryota</taxon>
        <taxon>Fungi</taxon>
        <taxon>Fungi incertae sedis</taxon>
        <taxon>Mucoromycota</taxon>
        <taxon>Glomeromycotina</taxon>
        <taxon>Glomeromycetes</taxon>
        <taxon>Diversisporales</taxon>
        <taxon>Gigasporaceae</taxon>
        <taxon>Dentiscutata</taxon>
    </lineage>
</organism>
<gene>
    <name evidence="2" type="ORF">DERYTH_LOCUS9024</name>
</gene>
<reference evidence="2" key="1">
    <citation type="submission" date="2021-06" db="EMBL/GenBank/DDBJ databases">
        <authorList>
            <person name="Kallberg Y."/>
            <person name="Tangrot J."/>
            <person name="Rosling A."/>
        </authorList>
    </citation>
    <scope>NUCLEOTIDE SEQUENCE</scope>
    <source>
        <strain evidence="2">MA453B</strain>
    </source>
</reference>
<sequence>MIQWLRTFINQKKHCLVQPNESESENVNKENNLTVANPPITKHKGRPETKRYKAATEKPSNQLHKEKQSRQPYTCHSCGETGHNVKKKVMYNVYTICWVKDRLLKALA</sequence>
<accession>A0A9N9GTF5</accession>
<dbReference type="AlphaFoldDB" id="A0A9N9GTF5"/>
<feature type="region of interest" description="Disordered" evidence="1">
    <location>
        <begin position="20"/>
        <end position="74"/>
    </location>
</feature>
<evidence type="ECO:0000313" key="2">
    <source>
        <dbReference type="EMBL" id="CAG8628532.1"/>
    </source>
</evidence>
<name>A0A9N9GTF5_9GLOM</name>
<dbReference type="EMBL" id="CAJVPY010004808">
    <property type="protein sequence ID" value="CAG8628532.1"/>
    <property type="molecule type" value="Genomic_DNA"/>
</dbReference>
<evidence type="ECO:0000256" key="1">
    <source>
        <dbReference type="SAM" id="MobiDB-lite"/>
    </source>
</evidence>
<comment type="caution">
    <text evidence="2">The sequence shown here is derived from an EMBL/GenBank/DDBJ whole genome shotgun (WGS) entry which is preliminary data.</text>
</comment>
<dbReference type="OrthoDB" id="2416444at2759"/>
<feature type="compositionally biased region" description="Basic and acidic residues" evidence="1">
    <location>
        <begin position="46"/>
        <end position="56"/>
    </location>
</feature>
<protein>
    <submittedName>
        <fullName evidence="2">13050_t:CDS:1</fullName>
    </submittedName>
</protein>